<proteinExistence type="predicted"/>
<evidence type="ECO:0008006" key="4">
    <source>
        <dbReference type="Google" id="ProtNLM"/>
    </source>
</evidence>
<keyword evidence="1" id="KW-1133">Transmembrane helix</keyword>
<dbReference type="Proteomes" id="UP000001695">
    <property type="component" value="Plasmid pBIND01"/>
</dbReference>
<reference evidence="2 3" key="1">
    <citation type="submission" date="2008-03" db="EMBL/GenBank/DDBJ databases">
        <title>Complete sequence of plasmid1 of Beijerinckia indica subsp. indica ATCC 9039.</title>
        <authorList>
            <consortium name="US DOE Joint Genome Institute"/>
            <person name="Copeland A."/>
            <person name="Lucas S."/>
            <person name="Lapidus A."/>
            <person name="Glavina del Rio T."/>
            <person name="Dalin E."/>
            <person name="Tice H."/>
            <person name="Bruce D."/>
            <person name="Goodwin L."/>
            <person name="Pitluck S."/>
            <person name="LaButti K."/>
            <person name="Schmutz J."/>
            <person name="Larimer F."/>
            <person name="Land M."/>
            <person name="Hauser L."/>
            <person name="Kyrpides N."/>
            <person name="Mikhailova N."/>
            <person name="Dunfield P.F."/>
            <person name="Dedysh S.N."/>
            <person name="Liesack W."/>
            <person name="Saw J.H."/>
            <person name="Alam M."/>
            <person name="Chen Y."/>
            <person name="Murrell J.C."/>
            <person name="Richardson P."/>
        </authorList>
    </citation>
    <scope>NUCLEOTIDE SEQUENCE [LARGE SCALE GENOMIC DNA]</scope>
    <source>
        <strain evidence="3">ATCC 9039 / DSM 1715 / NCIMB 8712</strain>
        <plasmid evidence="2 3">pBIND01</plasmid>
    </source>
</reference>
<evidence type="ECO:0000313" key="2">
    <source>
        <dbReference type="EMBL" id="ACB97265.1"/>
    </source>
</evidence>
<keyword evidence="2" id="KW-0614">Plasmid</keyword>
<sequence>MNTLQTIYLIALSVFTLSFDEFLYRRYLHHRKTIVDSLVYGSDDIDPLETRLIKKLHNEVIYDQNHPLHLERIFKLSQFFFISFVIIGLIIIAFGFLIALIPFIAINYIVYSRYCSEVTNIPMRLRKRLQILTFIHPIK</sequence>
<gene>
    <name evidence="2" type="ordered locus">Bind_3713</name>
</gene>
<name>B2IL65_BEII9</name>
<keyword evidence="1" id="KW-0812">Transmembrane</keyword>
<dbReference type="EMBL" id="CP001017">
    <property type="protein sequence ID" value="ACB97265.1"/>
    <property type="molecule type" value="Genomic_DNA"/>
</dbReference>
<dbReference type="HOGENOM" id="CLU_1841217_0_0_5"/>
<dbReference type="AlphaFoldDB" id="B2IL65"/>
<keyword evidence="3" id="KW-1185">Reference proteome</keyword>
<keyword evidence="1" id="KW-0472">Membrane</keyword>
<organism evidence="2 3">
    <name type="scientific">Beijerinckia indica subsp. indica (strain ATCC 9039 / DSM 1715 / NCIMB 8712)</name>
    <dbReference type="NCBI Taxonomy" id="395963"/>
    <lineage>
        <taxon>Bacteria</taxon>
        <taxon>Pseudomonadati</taxon>
        <taxon>Pseudomonadota</taxon>
        <taxon>Alphaproteobacteria</taxon>
        <taxon>Hyphomicrobiales</taxon>
        <taxon>Beijerinckiaceae</taxon>
        <taxon>Beijerinckia</taxon>
    </lineage>
</organism>
<evidence type="ECO:0000256" key="1">
    <source>
        <dbReference type="SAM" id="Phobius"/>
    </source>
</evidence>
<feature type="transmembrane region" description="Helical" evidence="1">
    <location>
        <begin position="79"/>
        <end position="111"/>
    </location>
</feature>
<accession>B2IL65</accession>
<evidence type="ECO:0000313" key="3">
    <source>
        <dbReference type="Proteomes" id="UP000001695"/>
    </source>
</evidence>
<geneLocation type="plasmid" evidence="2 3">
    <name>pBIND01</name>
</geneLocation>
<protein>
    <recommendedName>
        <fullName evidence="4">Glycosyl-4,4'-diaponeurosporenoate acyltransferase</fullName>
    </recommendedName>
</protein>
<dbReference type="KEGG" id="bid:Bind_3713"/>
<feature type="transmembrane region" description="Helical" evidence="1">
    <location>
        <begin position="6"/>
        <end position="24"/>
    </location>
</feature>